<accession>A0A1A8WLS5</accession>
<dbReference type="AlphaFoldDB" id="A0A1A8WLS5"/>
<evidence type="ECO:0000313" key="2">
    <source>
        <dbReference type="EMBL" id="SBS93159.1"/>
    </source>
</evidence>
<sequence>MAVLSKYNKKEKKNAFLFCTKLSVCYFLFWVQNCANSSEYDGNSNNVMIYNHGKISNIRVMRSLGETKKNSKSKEEDIVKKLKRDRLESSFLPKAFHDIYDVDKTSASGAPRFPEWYKNNFKFDEETIEKLFNSHRKGAMEGDPECLAKYPKGYWDPYFALYGKGSKSTNKQEQAEQQQEQQQELYKYMLKNNFKDVPDIENVDADIKKGQPHVVRSYGQIDNSTDTSITSAAATAPSASASAVDSAAETADATKTQEQKKKKKKKFFFFKN</sequence>
<dbReference type="RefSeq" id="XP_028864068.1">
    <property type="nucleotide sequence ID" value="XM_029007706.1"/>
</dbReference>
<evidence type="ECO:0000256" key="1">
    <source>
        <dbReference type="SAM" id="MobiDB-lite"/>
    </source>
</evidence>
<reference evidence="4" key="1">
    <citation type="submission" date="2016-05" db="EMBL/GenBank/DDBJ databases">
        <authorList>
            <person name="Naeem Raeece"/>
        </authorList>
    </citation>
    <scope>NUCLEOTIDE SEQUENCE [LARGE SCALE GENOMIC DNA]</scope>
</reference>
<dbReference type="OMA" id="GYWDPYF"/>
<evidence type="ECO:0000313" key="5">
    <source>
        <dbReference type="Proteomes" id="UP000219813"/>
    </source>
</evidence>
<keyword evidence="5" id="KW-1185">Reference proteome</keyword>
<organism evidence="2 4">
    <name type="scientific">Plasmodium malariae</name>
    <dbReference type="NCBI Taxonomy" id="5858"/>
    <lineage>
        <taxon>Eukaryota</taxon>
        <taxon>Sar</taxon>
        <taxon>Alveolata</taxon>
        <taxon>Apicomplexa</taxon>
        <taxon>Aconoidasida</taxon>
        <taxon>Haemosporida</taxon>
        <taxon>Plasmodiidae</taxon>
        <taxon>Plasmodium</taxon>
        <taxon>Plasmodium (Plasmodium)</taxon>
    </lineage>
</organism>
<dbReference type="Proteomes" id="UP000219813">
    <property type="component" value="Chromosome 14"/>
</dbReference>
<gene>
    <name evidence="3" type="primary">PmUG01_14016200</name>
    <name evidence="2" type="ORF">PMALA_038700</name>
    <name evidence="3" type="ORF">PMUG01_14016200</name>
</gene>
<reference evidence="2" key="2">
    <citation type="submission" date="2016-05" db="EMBL/GenBank/DDBJ databases">
        <authorList>
            <person name="Lavstsen T."/>
            <person name="Jespersen J.S."/>
        </authorList>
    </citation>
    <scope>NUCLEOTIDE SEQUENCE [LARGE SCALE GENOMIC DNA]</scope>
</reference>
<reference evidence="3 5" key="3">
    <citation type="submission" date="2016-06" db="EMBL/GenBank/DDBJ databases">
        <authorList>
            <consortium name="Pathogen Informatics"/>
        </authorList>
    </citation>
    <scope>NUCLEOTIDE SEQUENCE [LARGE SCALE GENOMIC DNA]</scope>
</reference>
<dbReference type="Proteomes" id="UP000078597">
    <property type="component" value="Unassembled WGS sequence"/>
</dbReference>
<proteinExistence type="predicted"/>
<feature type="compositionally biased region" description="Low complexity" evidence="1">
    <location>
        <begin position="232"/>
        <end position="254"/>
    </location>
</feature>
<dbReference type="VEuPathDB" id="PlasmoDB:PmUG01_14016200"/>
<dbReference type="OrthoDB" id="386608at2759"/>
<dbReference type="GeneID" id="39871474"/>
<protein>
    <submittedName>
        <fullName evidence="2">Uncharacterized protein</fullName>
    </submittedName>
</protein>
<evidence type="ECO:0000313" key="4">
    <source>
        <dbReference type="Proteomes" id="UP000078597"/>
    </source>
</evidence>
<evidence type="ECO:0000313" key="3">
    <source>
        <dbReference type="EMBL" id="SCP03109.1"/>
    </source>
</evidence>
<dbReference type="EMBL" id="LT594635">
    <property type="protein sequence ID" value="SCP03109.1"/>
    <property type="molecule type" value="Genomic_DNA"/>
</dbReference>
<dbReference type="EMBL" id="FLQW01002401">
    <property type="protein sequence ID" value="SBS93159.1"/>
    <property type="molecule type" value="Genomic_DNA"/>
</dbReference>
<dbReference type="KEGG" id="pmal:PMUG01_14016200"/>
<feature type="compositionally biased region" description="Basic residues" evidence="1">
    <location>
        <begin position="260"/>
        <end position="272"/>
    </location>
</feature>
<feature type="region of interest" description="Disordered" evidence="1">
    <location>
        <begin position="232"/>
        <end position="272"/>
    </location>
</feature>
<name>A0A1A8WLS5_PLAMA</name>